<proteinExistence type="inferred from homology"/>
<dbReference type="EC" id="2.3.1.50" evidence="3"/>
<dbReference type="EMBL" id="JALLBG020000226">
    <property type="protein sequence ID" value="KAL3758717.1"/>
    <property type="molecule type" value="Genomic_DNA"/>
</dbReference>
<feature type="compositionally biased region" description="Polar residues" evidence="7">
    <location>
        <begin position="23"/>
        <end position="33"/>
    </location>
</feature>
<comment type="similarity">
    <text evidence="2">Belongs to the class-II pyridoxal-phosphate-dependent aminotransferase family.</text>
</comment>
<evidence type="ECO:0000313" key="9">
    <source>
        <dbReference type="EMBL" id="KAL3758717.1"/>
    </source>
</evidence>
<dbReference type="Pfam" id="PF00155">
    <property type="entry name" value="Aminotran_1_2"/>
    <property type="match status" value="1"/>
</dbReference>
<accession>A0ABD3M514</accession>
<reference evidence="9 10" key="1">
    <citation type="submission" date="2024-10" db="EMBL/GenBank/DDBJ databases">
        <title>Updated reference genomes for cyclostephanoid diatoms.</title>
        <authorList>
            <person name="Roberts W.R."/>
            <person name="Alverson A.J."/>
        </authorList>
    </citation>
    <scope>NUCLEOTIDE SEQUENCE [LARGE SCALE GENOMIC DNA]</scope>
    <source>
        <strain evidence="9 10">AJA232-27</strain>
    </source>
</reference>
<evidence type="ECO:0000256" key="3">
    <source>
        <dbReference type="ARBA" id="ARBA00013220"/>
    </source>
</evidence>
<dbReference type="PROSITE" id="PS00599">
    <property type="entry name" value="AA_TRANSFER_CLASS_2"/>
    <property type="match status" value="1"/>
</dbReference>
<dbReference type="GO" id="GO:0004758">
    <property type="term" value="F:serine C-palmitoyltransferase activity"/>
    <property type="evidence" value="ECO:0007669"/>
    <property type="project" value="UniProtKB-EC"/>
</dbReference>
<dbReference type="PANTHER" id="PTHR13693:SF3">
    <property type="entry name" value="LD36009P"/>
    <property type="match status" value="1"/>
</dbReference>
<dbReference type="AlphaFoldDB" id="A0ABD3M514"/>
<feature type="region of interest" description="Disordered" evidence="7">
    <location>
        <begin position="23"/>
        <end position="61"/>
    </location>
</feature>
<keyword evidence="4" id="KW-0808">Transferase</keyword>
<dbReference type="InterPro" id="IPR001917">
    <property type="entry name" value="Aminotrans_II_pyridoxalP_BS"/>
</dbReference>
<evidence type="ECO:0000259" key="8">
    <source>
        <dbReference type="Pfam" id="PF00155"/>
    </source>
</evidence>
<feature type="domain" description="Aminotransferase class I/classII large" evidence="8">
    <location>
        <begin position="312"/>
        <end position="671"/>
    </location>
</feature>
<organism evidence="9 10">
    <name type="scientific">Discostella pseudostelligera</name>
    <dbReference type="NCBI Taxonomy" id="259834"/>
    <lineage>
        <taxon>Eukaryota</taxon>
        <taxon>Sar</taxon>
        <taxon>Stramenopiles</taxon>
        <taxon>Ochrophyta</taxon>
        <taxon>Bacillariophyta</taxon>
        <taxon>Coscinodiscophyceae</taxon>
        <taxon>Thalassiosirophycidae</taxon>
        <taxon>Stephanodiscales</taxon>
        <taxon>Stephanodiscaceae</taxon>
        <taxon>Discostella</taxon>
    </lineage>
</organism>
<dbReference type="Proteomes" id="UP001530293">
    <property type="component" value="Unassembled WGS sequence"/>
</dbReference>
<comment type="cofactor">
    <cofactor evidence="1">
        <name>pyridoxal 5'-phosphate</name>
        <dbReference type="ChEBI" id="CHEBI:597326"/>
    </cofactor>
</comment>
<evidence type="ECO:0000256" key="5">
    <source>
        <dbReference type="ARBA" id="ARBA00022898"/>
    </source>
</evidence>
<feature type="compositionally biased region" description="Pro residues" evidence="7">
    <location>
        <begin position="38"/>
        <end position="52"/>
    </location>
</feature>
<evidence type="ECO:0000256" key="6">
    <source>
        <dbReference type="ARBA" id="ARBA00048528"/>
    </source>
</evidence>
<gene>
    <name evidence="9" type="ORF">ACHAWU_001444</name>
</gene>
<dbReference type="Gene3D" id="3.40.640.10">
    <property type="entry name" value="Type I PLP-dependent aspartate aminotransferase-like (Major domain)"/>
    <property type="match status" value="1"/>
</dbReference>
<dbReference type="InterPro" id="IPR050087">
    <property type="entry name" value="AON_synthase_class-II"/>
</dbReference>
<dbReference type="InterPro" id="IPR015424">
    <property type="entry name" value="PyrdxlP-dep_Trfase"/>
</dbReference>
<dbReference type="CDD" id="cd06454">
    <property type="entry name" value="KBL_like"/>
    <property type="match status" value="1"/>
</dbReference>
<comment type="caution">
    <text evidence="9">The sequence shown here is derived from an EMBL/GenBank/DDBJ whole genome shotgun (WGS) entry which is preliminary data.</text>
</comment>
<dbReference type="InterPro" id="IPR004839">
    <property type="entry name" value="Aminotransferase_I/II_large"/>
</dbReference>
<comment type="catalytic activity">
    <reaction evidence="6">
        <text>L-serine + hexadecanoyl-CoA + H(+) = 3-oxosphinganine + CO2 + CoA</text>
        <dbReference type="Rhea" id="RHEA:14761"/>
        <dbReference type="ChEBI" id="CHEBI:15378"/>
        <dbReference type="ChEBI" id="CHEBI:16526"/>
        <dbReference type="ChEBI" id="CHEBI:33384"/>
        <dbReference type="ChEBI" id="CHEBI:57287"/>
        <dbReference type="ChEBI" id="CHEBI:57379"/>
        <dbReference type="ChEBI" id="CHEBI:58299"/>
        <dbReference type="EC" id="2.3.1.50"/>
    </reaction>
</comment>
<feature type="region of interest" description="Disordered" evidence="7">
    <location>
        <begin position="135"/>
        <end position="157"/>
    </location>
</feature>
<sequence>MCNTNTTKSKQYLSPVAASTLANTYDDSCSSDNDGVPTPLPASPHSSAPPSPRGSVIGSLGDNANISTATATATTTTAAAKKASSSLLAAHDDDDARGRLRLVSKINYSRREGDDPYADVRERMEALSLRDKSRHVYHCQSETQPQDDDDEGSEKNNFMVATPSSHHEITIFAAITTYLGYVVLIVTGHIRDVCANIFRKGRYFRSQSTTATTPNPPGHYPSDDFTKYAPLLKSWENFYTRRLYHRIQDCFNRPIASRPSAIISVLERVSFDGNKTMSVLGKLSNLEDEKIALSYQMGQHYDTTPDGRVVRKCLNLGSYNYLGFADDWDVTCRKDVMGSLDNLPSSVGSSRLEFGTTTLHRRVETIVASFVGKEDALVLNMGFNTNATIIPTLTARGDLIVSDELNHTSIVNGARASGAAIRTFRHNDASNLEFILREAIVYGQPRTRRPWNRILVVVEGIYSMEGEYCNLRNVVTVCKKYGAYVYLDEAHSIGAMGPTGRGCCEYTGVDPADVDILMGTFTKSFGGMGGYVAADRRIIAELRRECAGSAYHNSLSPVVCQQIISSFQVIMGKDGTLIGSQKLNALRDNSNYFRMRLTDMGLHVLGNYDSPIMPVMLYNPTKIAAFSRECLKRGLAVVVVGFPAVPILMSRARFCISAGHTREELDRALKELDEVADLLKLRYARSTFG</sequence>
<evidence type="ECO:0000256" key="4">
    <source>
        <dbReference type="ARBA" id="ARBA00022679"/>
    </source>
</evidence>
<keyword evidence="5" id="KW-0663">Pyridoxal phosphate</keyword>
<dbReference type="Gene3D" id="3.90.1150.10">
    <property type="entry name" value="Aspartate Aminotransferase, domain 1"/>
    <property type="match status" value="1"/>
</dbReference>
<dbReference type="InterPro" id="IPR015421">
    <property type="entry name" value="PyrdxlP-dep_Trfase_major"/>
</dbReference>
<evidence type="ECO:0000313" key="10">
    <source>
        <dbReference type="Proteomes" id="UP001530293"/>
    </source>
</evidence>
<evidence type="ECO:0000256" key="7">
    <source>
        <dbReference type="SAM" id="MobiDB-lite"/>
    </source>
</evidence>
<keyword evidence="10" id="KW-1185">Reference proteome</keyword>
<dbReference type="PANTHER" id="PTHR13693">
    <property type="entry name" value="CLASS II AMINOTRANSFERASE/8-AMINO-7-OXONONANOATE SYNTHASE"/>
    <property type="match status" value="1"/>
</dbReference>
<protein>
    <recommendedName>
        <fullName evidence="3">serine C-palmitoyltransferase</fullName>
        <ecNumber evidence="3">2.3.1.50</ecNumber>
    </recommendedName>
</protein>
<evidence type="ECO:0000256" key="2">
    <source>
        <dbReference type="ARBA" id="ARBA00008392"/>
    </source>
</evidence>
<name>A0ABD3M514_9STRA</name>
<dbReference type="InterPro" id="IPR015422">
    <property type="entry name" value="PyrdxlP-dep_Trfase_small"/>
</dbReference>
<dbReference type="SUPFAM" id="SSF53383">
    <property type="entry name" value="PLP-dependent transferases"/>
    <property type="match status" value="1"/>
</dbReference>
<evidence type="ECO:0000256" key="1">
    <source>
        <dbReference type="ARBA" id="ARBA00001933"/>
    </source>
</evidence>